<organism evidence="2">
    <name type="scientific">Aspergillus arachidicola</name>
    <dbReference type="NCBI Taxonomy" id="656916"/>
    <lineage>
        <taxon>Eukaryota</taxon>
        <taxon>Fungi</taxon>
        <taxon>Dikarya</taxon>
        <taxon>Ascomycota</taxon>
        <taxon>Pezizomycotina</taxon>
        <taxon>Eurotiomycetes</taxon>
        <taxon>Eurotiomycetidae</taxon>
        <taxon>Eurotiales</taxon>
        <taxon>Aspergillaceae</taxon>
        <taxon>Aspergillus</taxon>
        <taxon>Aspergillus subgen. Circumdati</taxon>
    </lineage>
</organism>
<gene>
    <name evidence="2" type="ORF">BDV24DRAFT_107235</name>
</gene>
<keyword evidence="1" id="KW-0472">Membrane</keyword>
<protein>
    <submittedName>
        <fullName evidence="2">Uncharacterized protein</fullName>
    </submittedName>
</protein>
<name>A0A5N6XWZ8_9EURO</name>
<sequence length="129" mass="14369">MVGFQDWDVDVYSEDGSIKGTSVEKYYSVVCGSFTKAGFIITPVRIWVSGSKKQGLKKFTWRSTALLLEAGPRISIIKPSGFGTSYKRRLASRQVPWRSSQGSKAGRKGRLVCLYPGRERMSGTLKCIH</sequence>
<feature type="transmembrane region" description="Helical" evidence="1">
    <location>
        <begin position="26"/>
        <end position="48"/>
    </location>
</feature>
<evidence type="ECO:0000313" key="2">
    <source>
        <dbReference type="EMBL" id="KAE8336856.1"/>
    </source>
</evidence>
<accession>A0A5N6XWZ8</accession>
<dbReference type="Proteomes" id="UP000325558">
    <property type="component" value="Unassembled WGS sequence"/>
</dbReference>
<keyword evidence="1" id="KW-0812">Transmembrane</keyword>
<dbReference type="EMBL" id="ML737189">
    <property type="protein sequence ID" value="KAE8336856.1"/>
    <property type="molecule type" value="Genomic_DNA"/>
</dbReference>
<evidence type="ECO:0000256" key="1">
    <source>
        <dbReference type="SAM" id="Phobius"/>
    </source>
</evidence>
<proteinExistence type="predicted"/>
<keyword evidence="1" id="KW-1133">Transmembrane helix</keyword>
<reference evidence="2" key="1">
    <citation type="submission" date="2019-04" db="EMBL/GenBank/DDBJ databases">
        <title>Friends and foes A comparative genomics study of 23 Aspergillus species from section Flavi.</title>
        <authorList>
            <consortium name="DOE Joint Genome Institute"/>
            <person name="Kjaerbolling I."/>
            <person name="Vesth T."/>
            <person name="Frisvad J.C."/>
            <person name="Nybo J.L."/>
            <person name="Theobald S."/>
            <person name="Kildgaard S."/>
            <person name="Isbrandt T."/>
            <person name="Kuo A."/>
            <person name="Sato A."/>
            <person name="Lyhne E.K."/>
            <person name="Kogle M.E."/>
            <person name="Wiebenga A."/>
            <person name="Kun R.S."/>
            <person name="Lubbers R.J."/>
            <person name="Makela M.R."/>
            <person name="Barry K."/>
            <person name="Chovatia M."/>
            <person name="Clum A."/>
            <person name="Daum C."/>
            <person name="Haridas S."/>
            <person name="He G."/>
            <person name="LaButti K."/>
            <person name="Lipzen A."/>
            <person name="Mondo S."/>
            <person name="Riley R."/>
            <person name="Salamov A."/>
            <person name="Simmons B.A."/>
            <person name="Magnuson J.K."/>
            <person name="Henrissat B."/>
            <person name="Mortensen U.H."/>
            <person name="Larsen T.O."/>
            <person name="Devries R.P."/>
            <person name="Grigoriev I.V."/>
            <person name="Machida M."/>
            <person name="Baker S.E."/>
            <person name="Andersen M.R."/>
        </authorList>
    </citation>
    <scope>NUCLEOTIDE SEQUENCE</scope>
    <source>
        <strain evidence="2">CBS 117612</strain>
    </source>
</reference>
<dbReference type="AlphaFoldDB" id="A0A5N6XWZ8"/>